<keyword evidence="3" id="KW-1185">Reference proteome</keyword>
<organism evidence="2 3">
    <name type="scientific">Cercophora newfieldiana</name>
    <dbReference type="NCBI Taxonomy" id="92897"/>
    <lineage>
        <taxon>Eukaryota</taxon>
        <taxon>Fungi</taxon>
        <taxon>Dikarya</taxon>
        <taxon>Ascomycota</taxon>
        <taxon>Pezizomycotina</taxon>
        <taxon>Sordariomycetes</taxon>
        <taxon>Sordariomycetidae</taxon>
        <taxon>Sordariales</taxon>
        <taxon>Lasiosphaeriaceae</taxon>
        <taxon>Cercophora</taxon>
    </lineage>
</organism>
<evidence type="ECO:0000313" key="3">
    <source>
        <dbReference type="Proteomes" id="UP001174936"/>
    </source>
</evidence>
<dbReference type="Pfam" id="PF06985">
    <property type="entry name" value="HET"/>
    <property type="match status" value="1"/>
</dbReference>
<dbReference type="InterPro" id="IPR010730">
    <property type="entry name" value="HET"/>
</dbReference>
<proteinExistence type="predicted"/>
<reference evidence="2" key="1">
    <citation type="submission" date="2023-06" db="EMBL/GenBank/DDBJ databases">
        <title>Genome-scale phylogeny and comparative genomics of the fungal order Sordariales.</title>
        <authorList>
            <consortium name="Lawrence Berkeley National Laboratory"/>
            <person name="Hensen N."/>
            <person name="Bonometti L."/>
            <person name="Westerberg I."/>
            <person name="Brannstrom I.O."/>
            <person name="Guillou S."/>
            <person name="Cros-Aarteil S."/>
            <person name="Calhoun S."/>
            <person name="Haridas S."/>
            <person name="Kuo A."/>
            <person name="Mondo S."/>
            <person name="Pangilinan J."/>
            <person name="Riley R."/>
            <person name="Labutti K."/>
            <person name="Andreopoulos B."/>
            <person name="Lipzen A."/>
            <person name="Chen C."/>
            <person name="Yanf M."/>
            <person name="Daum C."/>
            <person name="Ng V."/>
            <person name="Clum A."/>
            <person name="Steindorff A."/>
            <person name="Ohm R."/>
            <person name="Martin F."/>
            <person name="Silar P."/>
            <person name="Natvig D."/>
            <person name="Lalanne C."/>
            <person name="Gautier V."/>
            <person name="Ament-Velasquez S.L."/>
            <person name="Kruys A."/>
            <person name="Hutchinson M.I."/>
            <person name="Powell A.J."/>
            <person name="Barry K."/>
            <person name="Miller A.N."/>
            <person name="Grigoriev I.V."/>
            <person name="Debuchy R."/>
            <person name="Gladieux P."/>
            <person name="Thoren M.H."/>
            <person name="Johannesson H."/>
        </authorList>
    </citation>
    <scope>NUCLEOTIDE SEQUENCE</scope>
    <source>
        <strain evidence="2">SMH2532-1</strain>
    </source>
</reference>
<dbReference type="Proteomes" id="UP001174936">
    <property type="component" value="Unassembled WGS sequence"/>
</dbReference>
<dbReference type="EMBL" id="JAULSV010000003">
    <property type="protein sequence ID" value="KAK0649224.1"/>
    <property type="molecule type" value="Genomic_DNA"/>
</dbReference>
<evidence type="ECO:0000259" key="1">
    <source>
        <dbReference type="Pfam" id="PF06985"/>
    </source>
</evidence>
<protein>
    <submittedName>
        <fullName evidence="2">Heterokaryon incompatibility protein-domain-containing protein</fullName>
    </submittedName>
</protein>
<accession>A0AA39YBH2</accession>
<dbReference type="PANTHER" id="PTHR33112">
    <property type="entry name" value="DOMAIN PROTEIN, PUTATIVE-RELATED"/>
    <property type="match status" value="1"/>
</dbReference>
<gene>
    <name evidence="2" type="ORF">B0T16DRAFT_127297</name>
</gene>
<comment type="caution">
    <text evidence="2">The sequence shown here is derived from an EMBL/GenBank/DDBJ whole genome shotgun (WGS) entry which is preliminary data.</text>
</comment>
<sequence length="661" mass="72707">MSPDPLNSSCSVCRDLYDKSRDSLSLNPAALVESADGGCFACQLLRSGLAHARPDFIHQVEKVGIKKQANAPLALTYLIKGSPSQETVEIYAHKDSPTRYPWIGPGTEVSADSSSDECFNLIQGWIQDCLANHSQCPLDRLPELPTRVVHVGSATQPPRLLITEKHDRAEYLALSHCWGPPAKAAVTIKTTAATLQQFQTEIPWAILSNTFRDAILIARRLGFQYLWIDSLCIIQGDAQDWAIEASKMAGVYANAFLVIAASGAPGGDGGCSGAGRDASTEGVMRMECPGASDGITTYAYARRSRKGFHFALAEMRGGEYSHGWKSAFGQPLETRAWTFQEEELAARILFYTDDELQWRCSQTNACECRGSRSAPGSSDIRHTLAKYAGGTASSEQISRSNARHQTPKEKVDTWYFIVSEYTRRDMTYISDRLPGISGIATCWERAERDTYHAGLWEQELPRHLLWFSHSVGLMAPTRGSTRHPSYYAPSWSWASITGAVVHMRDAGDIHIRVVDVSTEPFTENRFGPVKRGNLVLAGRLIPVKLKATPSLSPEYPPIIKIIDTRAGMEANDLGGVTPDVQTLAGDLELNLDEVHYLLPVACRKEINGVALSTTMPIASLVLRKSRTSIRSFERVGFSSTAYMSGWEGLTSSVVEREINIL</sequence>
<dbReference type="AlphaFoldDB" id="A0AA39YBH2"/>
<evidence type="ECO:0000313" key="2">
    <source>
        <dbReference type="EMBL" id="KAK0649224.1"/>
    </source>
</evidence>
<feature type="domain" description="Heterokaryon incompatibility" evidence="1">
    <location>
        <begin position="171"/>
        <end position="341"/>
    </location>
</feature>
<dbReference type="PANTHER" id="PTHR33112:SF16">
    <property type="entry name" value="HETEROKARYON INCOMPATIBILITY DOMAIN-CONTAINING PROTEIN"/>
    <property type="match status" value="1"/>
</dbReference>
<name>A0AA39YBH2_9PEZI</name>